<dbReference type="Pfam" id="PF12699">
    <property type="entry name" value="phiKZ_IP"/>
    <property type="match status" value="1"/>
</dbReference>
<evidence type="ECO:0000313" key="2">
    <source>
        <dbReference type="EMBL" id="XDJ14740.1"/>
    </source>
</evidence>
<evidence type="ECO:0000256" key="1">
    <source>
        <dbReference type="SAM" id="MobiDB-lite"/>
    </source>
</evidence>
<name>A0AB39CD29_9VIRU</name>
<accession>A0AB39CD29</accession>
<feature type="region of interest" description="Disordered" evidence="1">
    <location>
        <begin position="437"/>
        <end position="458"/>
    </location>
</feature>
<dbReference type="EMBL" id="PQ015378">
    <property type="protein sequence ID" value="XDJ14740.1"/>
    <property type="molecule type" value="Genomic_DNA"/>
</dbReference>
<organism evidence="2">
    <name type="scientific">Pseudomonas phage RVTF4</name>
    <dbReference type="NCBI Taxonomy" id="3236931"/>
    <lineage>
        <taxon>Viruses</taxon>
    </lineage>
</organism>
<proteinExistence type="predicted"/>
<reference evidence="2" key="1">
    <citation type="submission" date="2024-07" db="EMBL/GenBank/DDBJ databases">
        <authorList>
            <person name="Bringhurst R.M."/>
            <person name="Homer T.E."/>
        </authorList>
    </citation>
    <scope>NUCLEOTIDE SEQUENCE</scope>
</reference>
<sequence length="654" mass="73203">MDNKEEIFGSVEPVVEEKEDMIDFGLLENEKAVQHIDHNLEECIEGTATLEAYHQILTAAGWDGVSKQAAKAMAVGLRRIDRMLGDKGSLTVAMEDETGGDIKRIGNEQSGTATKEGLGSRAKEIWKKFLAWLKEHFGKMKERAKLLSQKFSEGIKTQYENIAKGLSSYNPNGKDGGKSYEVPAKYAALALPGGKHIDMAKILHAHQWVATKMLPWLKQQHDKVKQLKGTESVDQINQLIGTDMPKPDGLPENLTWSVPEGIHLAGEGESQTVKARSLAEHKAMLASIKKVHDYMATVPKVLDEISNVTIDMIIKLGELDLKTGDVISALQKQLRQLQKAADAAFASRVTLNKVVGAALMVMDIERGYKPGSFGKDDEDDLGMEDWDYGLEDDGKKSRFKRMIEFFKRLWEKMKTAWDKIMRSPAVIETKVEAAKEEVTQRHKEQPSEEKTTAEPTRETRKIKIDRTLATQLFNDQTLIMPNEFAPLGKYVIEDLSAYFEPLVTKMEKAFNSVDLEGLKAITVDMPKFNDELPNGNRLSYDEGTLKIIFIESDPFEMDPLGFELSMKVLEQTNAQNKIGESQKRAMKDLGSLNNRLAGFSAALMGNWDNEGVTTEVISEALRVQDELSKALKGARTLATHYYDCMFSYLSLTLL</sequence>
<protein>
    <submittedName>
        <fullName evidence="2">Internal head protein</fullName>
    </submittedName>
</protein>
<dbReference type="InterPro" id="IPR024413">
    <property type="entry name" value="Phage_phiKZ_Orf92_int-head"/>
</dbReference>